<name>A0A368JIU5_9BACT</name>
<evidence type="ECO:0000256" key="1">
    <source>
        <dbReference type="SAM" id="SignalP"/>
    </source>
</evidence>
<dbReference type="AlphaFoldDB" id="A0A368JIU5"/>
<keyword evidence="1" id="KW-0732">Signal</keyword>
<evidence type="ECO:0000313" key="2">
    <source>
        <dbReference type="EMBL" id="RCR67579.1"/>
    </source>
</evidence>
<organism evidence="2 3">
    <name type="scientific">Larkinella punicea</name>
    <dbReference type="NCBI Taxonomy" id="2315727"/>
    <lineage>
        <taxon>Bacteria</taxon>
        <taxon>Pseudomonadati</taxon>
        <taxon>Bacteroidota</taxon>
        <taxon>Cytophagia</taxon>
        <taxon>Cytophagales</taxon>
        <taxon>Spirosomataceae</taxon>
        <taxon>Larkinella</taxon>
    </lineage>
</organism>
<dbReference type="PROSITE" id="PS51257">
    <property type="entry name" value="PROKAR_LIPOPROTEIN"/>
    <property type="match status" value="1"/>
</dbReference>
<accession>A0A368JIU5</accession>
<dbReference type="EMBL" id="QOWE01000018">
    <property type="protein sequence ID" value="RCR67579.1"/>
    <property type="molecule type" value="Genomic_DNA"/>
</dbReference>
<proteinExistence type="predicted"/>
<comment type="caution">
    <text evidence="2">The sequence shown here is derived from an EMBL/GenBank/DDBJ whole genome shotgun (WGS) entry which is preliminary data.</text>
</comment>
<sequence length="260" mass="28713">MRSFSLFLLLALGLTACVETIQLDLRAVDNQLVIEGKLTDDSTGNEILITSAVDFQLKNEFPPVTNATVSVRDAATQQSEVLTQSSPGVYAIRKIRGIPGHQYFLTVVVDGQTYTATTSMPEKVHFDSLTYEEVTRFDTETKMVAVYQDPAAVANYYRWTLSRNGLPAPDVFARSDVFTNGNQVRQTILNSEEIHPGDTITVDMQCLPKSAFDYFNGLMKLQGNNINQGTSPTNPETNLSDGALGHFSAYTSQKRTVVIR</sequence>
<keyword evidence="3" id="KW-1185">Reference proteome</keyword>
<feature type="signal peptide" evidence="1">
    <location>
        <begin position="1"/>
        <end position="16"/>
    </location>
</feature>
<evidence type="ECO:0000313" key="3">
    <source>
        <dbReference type="Proteomes" id="UP000253383"/>
    </source>
</evidence>
<dbReference type="OrthoDB" id="637707at2"/>
<dbReference type="Proteomes" id="UP000253383">
    <property type="component" value="Unassembled WGS sequence"/>
</dbReference>
<dbReference type="InterPro" id="IPR025345">
    <property type="entry name" value="DUF4249"/>
</dbReference>
<gene>
    <name evidence="2" type="ORF">DUE52_20975</name>
</gene>
<feature type="chain" id="PRO_5016959646" evidence="1">
    <location>
        <begin position="17"/>
        <end position="260"/>
    </location>
</feature>
<dbReference type="RefSeq" id="WP_114408011.1">
    <property type="nucleotide sequence ID" value="NZ_QOWE01000018.1"/>
</dbReference>
<dbReference type="Pfam" id="PF14054">
    <property type="entry name" value="DUF4249"/>
    <property type="match status" value="1"/>
</dbReference>
<reference evidence="2 3" key="1">
    <citation type="submission" date="2018-07" db="EMBL/GenBank/DDBJ databases">
        <title>Genome analysis of Larkinella rosea.</title>
        <authorList>
            <person name="Zhou Z."/>
            <person name="Wang G."/>
        </authorList>
    </citation>
    <scope>NUCLEOTIDE SEQUENCE [LARGE SCALE GENOMIC DNA]</scope>
    <source>
        <strain evidence="3">zzj9</strain>
    </source>
</reference>
<protein>
    <submittedName>
        <fullName evidence="2">DUF4249 domain-containing protein</fullName>
    </submittedName>
</protein>